<protein>
    <recommendedName>
        <fullName evidence="1">Fibronectin type-III domain-containing protein</fullName>
    </recommendedName>
</protein>
<dbReference type="Pfam" id="PF00041">
    <property type="entry name" value="fn3"/>
    <property type="match status" value="1"/>
</dbReference>
<reference evidence="2" key="1">
    <citation type="submission" date="2021-05" db="EMBL/GenBank/DDBJ databases">
        <authorList>
            <person name="Alioto T."/>
            <person name="Alioto T."/>
            <person name="Gomez Garrido J."/>
        </authorList>
    </citation>
    <scope>NUCLEOTIDE SEQUENCE</scope>
</reference>
<dbReference type="CDD" id="cd00063">
    <property type="entry name" value="FN3"/>
    <property type="match status" value="1"/>
</dbReference>
<proteinExistence type="predicted"/>
<name>A0A8D8RYJ6_9HEMI</name>
<feature type="domain" description="Fibronectin type-III" evidence="1">
    <location>
        <begin position="75"/>
        <end position="171"/>
    </location>
</feature>
<dbReference type="InterPro" id="IPR036116">
    <property type="entry name" value="FN3_sf"/>
</dbReference>
<dbReference type="SUPFAM" id="SSF49265">
    <property type="entry name" value="Fibronectin type III"/>
    <property type="match status" value="1"/>
</dbReference>
<dbReference type="AlphaFoldDB" id="A0A8D8RYJ6"/>
<organism evidence="2">
    <name type="scientific">Cacopsylla melanoneura</name>
    <dbReference type="NCBI Taxonomy" id="428564"/>
    <lineage>
        <taxon>Eukaryota</taxon>
        <taxon>Metazoa</taxon>
        <taxon>Ecdysozoa</taxon>
        <taxon>Arthropoda</taxon>
        <taxon>Hexapoda</taxon>
        <taxon>Insecta</taxon>
        <taxon>Pterygota</taxon>
        <taxon>Neoptera</taxon>
        <taxon>Paraneoptera</taxon>
        <taxon>Hemiptera</taxon>
        <taxon>Sternorrhyncha</taxon>
        <taxon>Psylloidea</taxon>
        <taxon>Psyllidae</taxon>
        <taxon>Psyllinae</taxon>
        <taxon>Cacopsylla</taxon>
    </lineage>
</organism>
<dbReference type="PROSITE" id="PS50853">
    <property type="entry name" value="FN3"/>
    <property type="match status" value="1"/>
</dbReference>
<dbReference type="InterPro" id="IPR013783">
    <property type="entry name" value="Ig-like_fold"/>
</dbReference>
<dbReference type="InterPro" id="IPR003961">
    <property type="entry name" value="FN3_dom"/>
</dbReference>
<dbReference type="EMBL" id="HBUF01191948">
    <property type="protein sequence ID" value="CAG6658651.1"/>
    <property type="molecule type" value="Transcribed_RNA"/>
</dbReference>
<dbReference type="Gene3D" id="2.60.40.10">
    <property type="entry name" value="Immunoglobulins"/>
    <property type="match status" value="1"/>
</dbReference>
<evidence type="ECO:0000313" key="2">
    <source>
        <dbReference type="EMBL" id="CAG6658651.1"/>
    </source>
</evidence>
<sequence>MIQYRKNTNSSWDNLTLDDGLNDFYNVFQEGIISGRTIDNLEYGHIYQFRTILLDEALKTHDPSLTEPFEIELCEGETLKVKNKANTSIDLLWGPETEEEPTVCHTKGYTLEISQIENDYLEKERVITTVKNSYEVKNLNPGQTYHIQLKKLINDNESVPISSINVTTTDDAFEISKSYVGVTISKNESAVHIEWFESPIYTTYYVKYMLKKYLPCKKQEISSPLHVATTSDIFYDLEMKDLESNALYELFVTADINANINPQNKSFTTTLNKTSWKCNSF</sequence>
<evidence type="ECO:0000259" key="1">
    <source>
        <dbReference type="PROSITE" id="PS50853"/>
    </source>
</evidence>
<accession>A0A8D8RYJ6</accession>